<gene>
    <name evidence="2" type="ORF">SY85_08180</name>
</gene>
<feature type="transmembrane region" description="Helical" evidence="1">
    <location>
        <begin position="21"/>
        <end position="42"/>
    </location>
</feature>
<evidence type="ECO:0000313" key="3">
    <source>
        <dbReference type="Proteomes" id="UP000077177"/>
    </source>
</evidence>
<organism evidence="2 3">
    <name type="scientific">Flavisolibacter tropicus</name>
    <dbReference type="NCBI Taxonomy" id="1492898"/>
    <lineage>
        <taxon>Bacteria</taxon>
        <taxon>Pseudomonadati</taxon>
        <taxon>Bacteroidota</taxon>
        <taxon>Chitinophagia</taxon>
        <taxon>Chitinophagales</taxon>
        <taxon>Chitinophagaceae</taxon>
        <taxon>Flavisolibacter</taxon>
    </lineage>
</organism>
<reference evidence="3" key="1">
    <citation type="submission" date="2015-01" db="EMBL/GenBank/DDBJ databases">
        <title>Flavisolibacter sp./LCS9/ whole genome sequencing.</title>
        <authorList>
            <person name="Kim M.K."/>
            <person name="Srinivasan S."/>
            <person name="Lee J.-J."/>
        </authorList>
    </citation>
    <scope>NUCLEOTIDE SEQUENCE [LARGE SCALE GENOMIC DNA]</scope>
    <source>
        <strain evidence="3">LCS9</strain>
    </source>
</reference>
<accession>A0A172TUC0</accession>
<name>A0A172TUC0_9BACT</name>
<keyword evidence="1" id="KW-1133">Transmembrane helix</keyword>
<proteinExistence type="predicted"/>
<keyword evidence="3" id="KW-1185">Reference proteome</keyword>
<dbReference type="KEGG" id="fla:SY85_08180"/>
<protein>
    <submittedName>
        <fullName evidence="2">Uncharacterized protein</fullName>
    </submittedName>
</protein>
<dbReference type="Proteomes" id="UP000077177">
    <property type="component" value="Chromosome"/>
</dbReference>
<feature type="transmembrane region" description="Helical" evidence="1">
    <location>
        <begin position="48"/>
        <end position="67"/>
    </location>
</feature>
<evidence type="ECO:0000256" key="1">
    <source>
        <dbReference type="SAM" id="Phobius"/>
    </source>
</evidence>
<sequence>MKHLIQIQKDLEKLQNQLVSMLAKFAIVFAGLGLVICLIAKYEGLLVFGIATLLIVSFGIFLFKKWYARYKVLRMNFFELDKVYKEHTNEHIKEAKEAMDGLLYIRRF</sequence>
<dbReference type="EMBL" id="CP011390">
    <property type="protein sequence ID" value="ANE50474.1"/>
    <property type="molecule type" value="Genomic_DNA"/>
</dbReference>
<dbReference type="AlphaFoldDB" id="A0A172TUC0"/>
<evidence type="ECO:0000313" key="2">
    <source>
        <dbReference type="EMBL" id="ANE50474.1"/>
    </source>
</evidence>
<keyword evidence="1" id="KW-0812">Transmembrane</keyword>
<reference evidence="2 3" key="2">
    <citation type="journal article" date="2016" name="Int. J. Syst. Evol. Microbiol.">
        <title>Flavisolibacter tropicus sp. nov., isolated from tropical soil.</title>
        <authorList>
            <person name="Lee J.J."/>
            <person name="Kang M.S."/>
            <person name="Kim G.S."/>
            <person name="Lee C.S."/>
            <person name="Lim S."/>
            <person name="Lee J."/>
            <person name="Roh S.H."/>
            <person name="Kang H."/>
            <person name="Ha J.M."/>
            <person name="Bae S."/>
            <person name="Jung H.Y."/>
            <person name="Kim M.K."/>
        </authorList>
    </citation>
    <scope>NUCLEOTIDE SEQUENCE [LARGE SCALE GENOMIC DNA]</scope>
    <source>
        <strain evidence="2 3">LCS9</strain>
    </source>
</reference>
<keyword evidence="1" id="KW-0472">Membrane</keyword>
<dbReference type="STRING" id="1492898.SY85_08180"/>
<dbReference type="RefSeq" id="WP_066403386.1">
    <property type="nucleotide sequence ID" value="NZ_CP011390.1"/>
</dbReference>